<evidence type="ECO:0000313" key="3">
    <source>
        <dbReference type="Proteomes" id="UP000244978"/>
    </source>
</evidence>
<dbReference type="EMBL" id="QEEX01000001">
    <property type="protein sequence ID" value="PWB97423.1"/>
    <property type="molecule type" value="Genomic_DNA"/>
</dbReference>
<comment type="caution">
    <text evidence="2">The sequence shown here is derived from an EMBL/GenBank/DDBJ whole genome shotgun (WGS) entry which is preliminary data.</text>
</comment>
<evidence type="ECO:0000256" key="1">
    <source>
        <dbReference type="SAM" id="Phobius"/>
    </source>
</evidence>
<gene>
    <name evidence="2" type="ORF">DF220_05970</name>
</gene>
<evidence type="ECO:0008006" key="4">
    <source>
        <dbReference type="Google" id="ProtNLM"/>
    </source>
</evidence>
<keyword evidence="1" id="KW-1133">Transmembrane helix</keyword>
<keyword evidence="1" id="KW-0472">Membrane</keyword>
<feature type="transmembrane region" description="Helical" evidence="1">
    <location>
        <begin position="42"/>
        <end position="73"/>
    </location>
</feature>
<dbReference type="AlphaFoldDB" id="A0A2U1T0X0"/>
<reference evidence="3" key="1">
    <citation type="submission" date="2018-04" db="EMBL/GenBank/DDBJ databases">
        <authorList>
            <person name="Liu S."/>
            <person name="Wang Z."/>
            <person name="Li J."/>
        </authorList>
    </citation>
    <scope>NUCLEOTIDE SEQUENCE [LARGE SCALE GENOMIC DNA]</scope>
    <source>
        <strain evidence="3">S1194</strain>
    </source>
</reference>
<keyword evidence="3" id="KW-1185">Reference proteome</keyword>
<accession>A0A2U1T0X0</accession>
<feature type="transmembrane region" description="Helical" evidence="1">
    <location>
        <begin position="6"/>
        <end position="30"/>
    </location>
</feature>
<proteinExistence type="predicted"/>
<organism evidence="2 3">
    <name type="scientific">Homoserinimonas hongtaonis</name>
    <dbReference type="NCBI Taxonomy" id="2079791"/>
    <lineage>
        <taxon>Bacteria</taxon>
        <taxon>Bacillati</taxon>
        <taxon>Actinomycetota</taxon>
        <taxon>Actinomycetes</taxon>
        <taxon>Micrococcales</taxon>
        <taxon>Microbacteriaceae</taxon>
        <taxon>Homoserinimonas</taxon>
    </lineage>
</organism>
<keyword evidence="1" id="KW-0812">Transmembrane</keyword>
<dbReference type="KEGG" id="salc:C2138_10795"/>
<dbReference type="Proteomes" id="UP000244978">
    <property type="component" value="Unassembled WGS sequence"/>
</dbReference>
<sequence length="82" mass="8599">MVAGIGGLVLSFAGIGILAAIAAVICGHLAQKREPYARPFWLTGLITGYVGIGLAVLFLLLLLPFVLLFFAGLGGGWDSYNY</sequence>
<evidence type="ECO:0000313" key="2">
    <source>
        <dbReference type="EMBL" id="PWB97423.1"/>
    </source>
</evidence>
<name>A0A2U1T0X0_9MICO</name>
<protein>
    <recommendedName>
        <fullName evidence="4">DUF4190 domain-containing protein</fullName>
    </recommendedName>
</protein>